<sequence>MTPSRRRPPGALDARYGTPIDPRNFNREFVRHCERADVRLIRVHDTRHTCGSLLTAMDVHPRIAMQILRHSEIAVTMDVYTHIPSKETRRALRKLGNALGRKPKEGKGRRGP</sequence>
<evidence type="ECO:0000259" key="3">
    <source>
        <dbReference type="PROSITE" id="PS51898"/>
    </source>
</evidence>
<dbReference type="EMBL" id="JAVREM010000004">
    <property type="protein sequence ID" value="MDT0317972.1"/>
    <property type="molecule type" value="Genomic_DNA"/>
</dbReference>
<keyword evidence="1" id="KW-0233">DNA recombination</keyword>
<feature type="compositionally biased region" description="Basic and acidic residues" evidence="2">
    <location>
        <begin position="102"/>
        <end position="112"/>
    </location>
</feature>
<dbReference type="InterPro" id="IPR002104">
    <property type="entry name" value="Integrase_catalytic"/>
</dbReference>
<dbReference type="SUPFAM" id="SSF56349">
    <property type="entry name" value="DNA breaking-rejoining enzymes"/>
    <property type="match status" value="1"/>
</dbReference>
<comment type="caution">
    <text evidence="4">The sequence shown here is derived from an EMBL/GenBank/DDBJ whole genome shotgun (WGS) entry which is preliminary data.</text>
</comment>
<dbReference type="PROSITE" id="PS51898">
    <property type="entry name" value="TYR_RECOMBINASE"/>
    <property type="match status" value="1"/>
</dbReference>
<evidence type="ECO:0000256" key="1">
    <source>
        <dbReference type="ARBA" id="ARBA00023172"/>
    </source>
</evidence>
<keyword evidence="5" id="KW-1185">Reference proteome</keyword>
<feature type="domain" description="Tyr recombinase" evidence="3">
    <location>
        <begin position="1"/>
        <end position="93"/>
    </location>
</feature>
<dbReference type="InterPro" id="IPR011010">
    <property type="entry name" value="DNA_brk_join_enz"/>
</dbReference>
<feature type="region of interest" description="Disordered" evidence="2">
    <location>
        <begin position="93"/>
        <end position="112"/>
    </location>
</feature>
<dbReference type="Pfam" id="PF00589">
    <property type="entry name" value="Phage_integrase"/>
    <property type="match status" value="1"/>
</dbReference>
<evidence type="ECO:0000256" key="2">
    <source>
        <dbReference type="SAM" id="MobiDB-lite"/>
    </source>
</evidence>
<name>A0ABU2LK55_9ACTN</name>
<reference evidence="5" key="1">
    <citation type="submission" date="2023-07" db="EMBL/GenBank/DDBJ databases">
        <title>30 novel species of actinomycetes from the DSMZ collection.</title>
        <authorList>
            <person name="Nouioui I."/>
        </authorList>
    </citation>
    <scope>NUCLEOTIDE SEQUENCE [LARGE SCALE GENOMIC DNA]</scope>
    <source>
        <strain evidence="5">DSM 44918</strain>
    </source>
</reference>
<dbReference type="Gene3D" id="1.10.443.10">
    <property type="entry name" value="Intergrase catalytic core"/>
    <property type="match status" value="1"/>
</dbReference>
<organism evidence="4 5">
    <name type="scientific">Streptomyces millisiae</name>
    <dbReference type="NCBI Taxonomy" id="3075542"/>
    <lineage>
        <taxon>Bacteria</taxon>
        <taxon>Bacillati</taxon>
        <taxon>Actinomycetota</taxon>
        <taxon>Actinomycetes</taxon>
        <taxon>Kitasatosporales</taxon>
        <taxon>Streptomycetaceae</taxon>
        <taxon>Streptomyces</taxon>
    </lineage>
</organism>
<dbReference type="Proteomes" id="UP001183420">
    <property type="component" value="Unassembled WGS sequence"/>
</dbReference>
<dbReference type="RefSeq" id="WP_311596313.1">
    <property type="nucleotide sequence ID" value="NZ_JAVREM010000004.1"/>
</dbReference>
<protein>
    <submittedName>
        <fullName evidence="4">Tyrosine-type recombinase/integrase</fullName>
    </submittedName>
</protein>
<evidence type="ECO:0000313" key="5">
    <source>
        <dbReference type="Proteomes" id="UP001183420"/>
    </source>
</evidence>
<proteinExistence type="predicted"/>
<gene>
    <name evidence="4" type="ORF">RNC47_06395</name>
</gene>
<accession>A0ABU2LK55</accession>
<evidence type="ECO:0000313" key="4">
    <source>
        <dbReference type="EMBL" id="MDT0317972.1"/>
    </source>
</evidence>
<dbReference type="InterPro" id="IPR013762">
    <property type="entry name" value="Integrase-like_cat_sf"/>
</dbReference>